<dbReference type="SMART" id="SM00177">
    <property type="entry name" value="ARF"/>
    <property type="match status" value="1"/>
</dbReference>
<evidence type="ECO:0000313" key="5">
    <source>
        <dbReference type="Proteomes" id="UP001217089"/>
    </source>
</evidence>
<keyword evidence="1 3" id="KW-0547">Nucleotide-binding</keyword>
<dbReference type="InterPro" id="IPR005225">
    <property type="entry name" value="Small_GTP-bd"/>
</dbReference>
<name>A0ABQ9FF80_TEGGR</name>
<reference evidence="4 5" key="1">
    <citation type="submission" date="2022-12" db="EMBL/GenBank/DDBJ databases">
        <title>Chromosome-level genome of Tegillarca granosa.</title>
        <authorList>
            <person name="Kim J."/>
        </authorList>
    </citation>
    <scope>NUCLEOTIDE SEQUENCE [LARGE SCALE GENOMIC DNA]</scope>
    <source>
        <strain evidence="4">Teg-2019</strain>
        <tissue evidence="4">Adductor muscle</tissue>
    </source>
</reference>
<dbReference type="CDD" id="cd00878">
    <property type="entry name" value="Arf_Arl"/>
    <property type="match status" value="1"/>
</dbReference>
<dbReference type="PANTHER" id="PTHR11711">
    <property type="entry name" value="ADP RIBOSYLATION FACTOR-RELATED"/>
    <property type="match status" value="1"/>
</dbReference>
<dbReference type="InterPro" id="IPR024156">
    <property type="entry name" value="Small_GTPase_ARF"/>
</dbReference>
<dbReference type="Gene3D" id="3.40.50.300">
    <property type="entry name" value="P-loop containing nucleotide triphosphate hydrolases"/>
    <property type="match status" value="1"/>
</dbReference>
<evidence type="ECO:0000313" key="4">
    <source>
        <dbReference type="EMBL" id="KAJ8314325.1"/>
    </source>
</evidence>
<evidence type="ECO:0000256" key="2">
    <source>
        <dbReference type="ARBA" id="ARBA00023134"/>
    </source>
</evidence>
<proteinExistence type="inferred from homology"/>
<dbReference type="Pfam" id="PF00025">
    <property type="entry name" value="Arf"/>
    <property type="match status" value="1"/>
</dbReference>
<dbReference type="SMART" id="SM00178">
    <property type="entry name" value="SAR"/>
    <property type="match status" value="1"/>
</dbReference>
<dbReference type="EMBL" id="JARBDR010000342">
    <property type="protein sequence ID" value="KAJ8314325.1"/>
    <property type="molecule type" value="Genomic_DNA"/>
</dbReference>
<evidence type="ECO:0000256" key="1">
    <source>
        <dbReference type="ARBA" id="ARBA00022741"/>
    </source>
</evidence>
<dbReference type="PRINTS" id="PR00328">
    <property type="entry name" value="SAR1GTPBP"/>
</dbReference>
<comment type="caution">
    <text evidence="4">The sequence shown here is derived from an EMBL/GenBank/DDBJ whole genome shotgun (WGS) entry which is preliminary data.</text>
</comment>
<dbReference type="SUPFAM" id="SSF52540">
    <property type="entry name" value="P-loop containing nucleoside triphosphate hydrolases"/>
    <property type="match status" value="1"/>
</dbReference>
<dbReference type="InterPro" id="IPR006689">
    <property type="entry name" value="Small_GTPase_ARF/SAR"/>
</dbReference>
<dbReference type="Proteomes" id="UP001217089">
    <property type="component" value="Unassembled WGS sequence"/>
</dbReference>
<dbReference type="NCBIfam" id="TIGR00231">
    <property type="entry name" value="small_GTP"/>
    <property type="match status" value="1"/>
</dbReference>
<comment type="similarity">
    <text evidence="3">Belongs to the small GTPase superfamily. Arf family.</text>
</comment>
<protein>
    <submittedName>
        <fullName evidence="4">Uncharacterized protein</fullName>
    </submittedName>
</protein>
<dbReference type="PROSITE" id="PS51417">
    <property type="entry name" value="ARF"/>
    <property type="match status" value="1"/>
</dbReference>
<dbReference type="InterPro" id="IPR027417">
    <property type="entry name" value="P-loop_NTPase"/>
</dbReference>
<accession>A0ABQ9FF80</accession>
<gene>
    <name evidence="4" type="ORF">KUTeg_008886</name>
</gene>
<sequence length="177" mass="20218">MESNVAINSILHVLTYVFRTRIVVGGTSILYRIKLHEVIAPVPTHEFNVESKHHHHSKLTMWDVGGGKKLRHLWNYYYPGIQVVFYVVDAHNKNRLEEAKEEFDRVLQDTVLKGVPVLILANKQDLNGALSKDEISSYFGVQDITDRYCDVIETSARINLGLTECLDRAIELCKPKS</sequence>
<keyword evidence="5" id="KW-1185">Reference proteome</keyword>
<keyword evidence="2 3" id="KW-0342">GTP-binding</keyword>
<organism evidence="4 5">
    <name type="scientific">Tegillarca granosa</name>
    <name type="common">Malaysian cockle</name>
    <name type="synonym">Anadara granosa</name>
    <dbReference type="NCBI Taxonomy" id="220873"/>
    <lineage>
        <taxon>Eukaryota</taxon>
        <taxon>Metazoa</taxon>
        <taxon>Spiralia</taxon>
        <taxon>Lophotrochozoa</taxon>
        <taxon>Mollusca</taxon>
        <taxon>Bivalvia</taxon>
        <taxon>Autobranchia</taxon>
        <taxon>Pteriomorphia</taxon>
        <taxon>Arcoida</taxon>
        <taxon>Arcoidea</taxon>
        <taxon>Arcidae</taxon>
        <taxon>Tegillarca</taxon>
    </lineage>
</organism>
<evidence type="ECO:0000256" key="3">
    <source>
        <dbReference type="RuleBase" id="RU003925"/>
    </source>
</evidence>